<dbReference type="InterPro" id="IPR007278">
    <property type="entry name" value="DUF397"/>
</dbReference>
<evidence type="ECO:0000313" key="3">
    <source>
        <dbReference type="Proteomes" id="UP000199529"/>
    </source>
</evidence>
<dbReference type="EMBL" id="FNOK01000007">
    <property type="protein sequence ID" value="SDX03335.1"/>
    <property type="molecule type" value="Genomic_DNA"/>
</dbReference>
<sequence>MPLGQMIWRKSSYSGQSGSCVEVALVPEVVAVRDTKDRDGAVLMFPRRQWAAFLSGLRDRR</sequence>
<evidence type="ECO:0000313" key="2">
    <source>
        <dbReference type="EMBL" id="SDX03335.1"/>
    </source>
</evidence>
<dbReference type="Pfam" id="PF04149">
    <property type="entry name" value="DUF397"/>
    <property type="match status" value="1"/>
</dbReference>
<dbReference type="Proteomes" id="UP000199529">
    <property type="component" value="Unassembled WGS sequence"/>
</dbReference>
<feature type="domain" description="DUF397" evidence="1">
    <location>
        <begin position="8"/>
        <end position="58"/>
    </location>
</feature>
<dbReference type="AlphaFoldDB" id="A0A1H2YED7"/>
<name>A0A1H2YED7_9PSEU</name>
<keyword evidence="3" id="KW-1185">Reference proteome</keyword>
<proteinExistence type="predicted"/>
<accession>A0A1H2YED7</accession>
<evidence type="ECO:0000259" key="1">
    <source>
        <dbReference type="Pfam" id="PF04149"/>
    </source>
</evidence>
<organism evidence="2 3">
    <name type="scientific">Saccharopolyspora shandongensis</name>
    <dbReference type="NCBI Taxonomy" id="418495"/>
    <lineage>
        <taxon>Bacteria</taxon>
        <taxon>Bacillati</taxon>
        <taxon>Actinomycetota</taxon>
        <taxon>Actinomycetes</taxon>
        <taxon>Pseudonocardiales</taxon>
        <taxon>Pseudonocardiaceae</taxon>
        <taxon>Saccharopolyspora</taxon>
    </lineage>
</organism>
<gene>
    <name evidence="2" type="ORF">SAMN05216215_10074</name>
</gene>
<protein>
    <recommendedName>
        <fullName evidence="1">DUF397 domain-containing protein</fullName>
    </recommendedName>
</protein>
<dbReference type="STRING" id="418495.SAMN05216215_10074"/>
<reference evidence="3" key="1">
    <citation type="submission" date="2016-10" db="EMBL/GenBank/DDBJ databases">
        <authorList>
            <person name="Varghese N."/>
            <person name="Submissions S."/>
        </authorList>
    </citation>
    <scope>NUCLEOTIDE SEQUENCE [LARGE SCALE GENOMIC DNA]</scope>
    <source>
        <strain evidence="3">CGMCC 4.3530</strain>
    </source>
</reference>